<name>A0A0E9W4Q1_ANGAN</name>
<dbReference type="EMBL" id="GBXM01024109">
    <property type="protein sequence ID" value="JAH84468.1"/>
    <property type="molecule type" value="Transcribed_RNA"/>
</dbReference>
<evidence type="ECO:0000313" key="1">
    <source>
        <dbReference type="EMBL" id="JAH84468.1"/>
    </source>
</evidence>
<accession>A0A0E9W4Q1</accession>
<protein>
    <submittedName>
        <fullName evidence="1">Uncharacterized protein</fullName>
    </submittedName>
</protein>
<proteinExistence type="predicted"/>
<reference evidence="1" key="1">
    <citation type="submission" date="2014-11" db="EMBL/GenBank/DDBJ databases">
        <authorList>
            <person name="Amaro Gonzalez C."/>
        </authorList>
    </citation>
    <scope>NUCLEOTIDE SEQUENCE</scope>
</reference>
<sequence length="10" mass="1122">MNKKNCKLGS</sequence>
<organism evidence="1">
    <name type="scientific">Anguilla anguilla</name>
    <name type="common">European freshwater eel</name>
    <name type="synonym">Muraena anguilla</name>
    <dbReference type="NCBI Taxonomy" id="7936"/>
    <lineage>
        <taxon>Eukaryota</taxon>
        <taxon>Metazoa</taxon>
        <taxon>Chordata</taxon>
        <taxon>Craniata</taxon>
        <taxon>Vertebrata</taxon>
        <taxon>Euteleostomi</taxon>
        <taxon>Actinopterygii</taxon>
        <taxon>Neopterygii</taxon>
        <taxon>Teleostei</taxon>
        <taxon>Anguilliformes</taxon>
        <taxon>Anguillidae</taxon>
        <taxon>Anguilla</taxon>
    </lineage>
</organism>
<reference evidence="1" key="2">
    <citation type="journal article" date="2015" name="Fish Shellfish Immunol.">
        <title>Early steps in the European eel (Anguilla anguilla)-Vibrio vulnificus interaction in the gills: Role of the RtxA13 toxin.</title>
        <authorList>
            <person name="Callol A."/>
            <person name="Pajuelo D."/>
            <person name="Ebbesson L."/>
            <person name="Teles M."/>
            <person name="MacKenzie S."/>
            <person name="Amaro C."/>
        </authorList>
    </citation>
    <scope>NUCLEOTIDE SEQUENCE</scope>
</reference>